<evidence type="ECO:0000259" key="2">
    <source>
        <dbReference type="Pfam" id="PF13439"/>
    </source>
</evidence>
<dbReference type="Gene3D" id="3.40.50.2000">
    <property type="entry name" value="Glycogen Phosphorylase B"/>
    <property type="match status" value="2"/>
</dbReference>
<name>A0A2H0RHN9_9BACT</name>
<dbReference type="PANTHER" id="PTHR12526">
    <property type="entry name" value="GLYCOSYLTRANSFERASE"/>
    <property type="match status" value="1"/>
</dbReference>
<dbReference type="AlphaFoldDB" id="A0A2H0RHN9"/>
<dbReference type="InterPro" id="IPR001296">
    <property type="entry name" value="Glyco_trans_1"/>
</dbReference>
<dbReference type="PANTHER" id="PTHR12526:SF584">
    <property type="entry name" value="GLYCOSYLTRANSFERASE"/>
    <property type="match status" value="1"/>
</dbReference>
<sequence>MKIAIFHSFLDNIGGAEMVTLHLARALSADVYTTNVDQDKLNRMGFADIKPKSIGRVPKSSPWRQQLASIRFRFLNLSDRYDFFLITGDWAISVAVKHHPNLYYCHSPIRELWDAFGFVRAEMVKGWQRPIFDFWVWLNRRLNRAHVASADRIVCNSRNTQARLKKYLGREAMVINPPVETVKFFYRQNGDYWLSVNRLINPKRVEIQLAAFARRPRAKLIIVGSYESSAHFLRYVEKIKQEKPPNVEIRSGISQTELINLYADCRGFITTAYDEDFGLTAVEAMAAGKPVIAPAEGGYLETVLDGVTGRLIGDLDSAKLATAIDEVGGDPARYRNACQARADEFDLARFVVKIKQEINL</sequence>
<accession>A0A2H0RHN9</accession>
<comment type="caution">
    <text evidence="3">The sequence shown here is derived from an EMBL/GenBank/DDBJ whole genome shotgun (WGS) entry which is preliminary data.</text>
</comment>
<keyword evidence="3" id="KW-0808">Transferase</keyword>
<organism evidence="3 4">
    <name type="scientific">Candidatus Vogelbacteria bacterium CG10_big_fil_rev_8_21_14_0_10_49_38</name>
    <dbReference type="NCBI Taxonomy" id="1975043"/>
    <lineage>
        <taxon>Bacteria</taxon>
        <taxon>Candidatus Vogeliibacteriota</taxon>
    </lineage>
</organism>
<evidence type="ECO:0000313" key="4">
    <source>
        <dbReference type="Proteomes" id="UP000230431"/>
    </source>
</evidence>
<dbReference type="Pfam" id="PF00534">
    <property type="entry name" value="Glycos_transf_1"/>
    <property type="match status" value="1"/>
</dbReference>
<evidence type="ECO:0000313" key="3">
    <source>
        <dbReference type="EMBL" id="PIR46013.1"/>
    </source>
</evidence>
<dbReference type="Pfam" id="PF13439">
    <property type="entry name" value="Glyco_transf_4"/>
    <property type="match status" value="1"/>
</dbReference>
<feature type="domain" description="Glycosyltransferase subfamily 4-like N-terminal" evidence="2">
    <location>
        <begin position="13"/>
        <end position="181"/>
    </location>
</feature>
<gene>
    <name evidence="3" type="ORF">COV08_01930</name>
</gene>
<dbReference type="GO" id="GO:0016757">
    <property type="term" value="F:glycosyltransferase activity"/>
    <property type="evidence" value="ECO:0007669"/>
    <property type="project" value="InterPro"/>
</dbReference>
<proteinExistence type="predicted"/>
<dbReference type="InterPro" id="IPR028098">
    <property type="entry name" value="Glyco_trans_4-like_N"/>
</dbReference>
<protein>
    <submittedName>
        <fullName evidence="3">Mannosyl transferase</fullName>
    </submittedName>
</protein>
<reference evidence="3 4" key="1">
    <citation type="submission" date="2017-09" db="EMBL/GenBank/DDBJ databases">
        <title>Depth-based differentiation of microbial function through sediment-hosted aquifers and enrichment of novel symbionts in the deep terrestrial subsurface.</title>
        <authorList>
            <person name="Probst A.J."/>
            <person name="Ladd B."/>
            <person name="Jarett J.K."/>
            <person name="Geller-Mcgrath D.E."/>
            <person name="Sieber C.M."/>
            <person name="Emerson J.B."/>
            <person name="Anantharaman K."/>
            <person name="Thomas B.C."/>
            <person name="Malmstrom R."/>
            <person name="Stieglmeier M."/>
            <person name="Klingl A."/>
            <person name="Woyke T."/>
            <person name="Ryan C.M."/>
            <person name="Banfield J.F."/>
        </authorList>
    </citation>
    <scope>NUCLEOTIDE SEQUENCE [LARGE SCALE GENOMIC DNA]</scope>
    <source>
        <strain evidence="3">CG10_big_fil_rev_8_21_14_0_10_49_38</strain>
    </source>
</reference>
<dbReference type="SUPFAM" id="SSF53756">
    <property type="entry name" value="UDP-Glycosyltransferase/glycogen phosphorylase"/>
    <property type="match status" value="1"/>
</dbReference>
<dbReference type="EMBL" id="PCYK01000014">
    <property type="protein sequence ID" value="PIR46013.1"/>
    <property type="molecule type" value="Genomic_DNA"/>
</dbReference>
<evidence type="ECO:0000259" key="1">
    <source>
        <dbReference type="Pfam" id="PF00534"/>
    </source>
</evidence>
<feature type="domain" description="Glycosyl transferase family 1" evidence="1">
    <location>
        <begin position="190"/>
        <end position="342"/>
    </location>
</feature>
<dbReference type="Proteomes" id="UP000230431">
    <property type="component" value="Unassembled WGS sequence"/>
</dbReference>